<dbReference type="AlphaFoldDB" id="A0A6I4YF57"/>
<dbReference type="Proteomes" id="UP000430519">
    <property type="component" value="Unassembled WGS sequence"/>
</dbReference>
<accession>A0A6I4YF57</accession>
<name>A0A6I4YF57_9DEIO</name>
<dbReference type="EMBL" id="WVHK01000037">
    <property type="protein sequence ID" value="MXV20162.1"/>
    <property type="molecule type" value="Genomic_DNA"/>
</dbReference>
<keyword evidence="2" id="KW-1185">Reference proteome</keyword>
<comment type="caution">
    <text evidence="1">The sequence shown here is derived from an EMBL/GenBank/DDBJ whole genome shotgun (WGS) entry which is preliminary data.</text>
</comment>
<proteinExistence type="predicted"/>
<evidence type="ECO:0000313" key="2">
    <source>
        <dbReference type="Proteomes" id="UP000430519"/>
    </source>
</evidence>
<organism evidence="1 2">
    <name type="scientific">Deinococcus xianganensis</name>
    <dbReference type="NCBI Taxonomy" id="1507289"/>
    <lineage>
        <taxon>Bacteria</taxon>
        <taxon>Thermotogati</taxon>
        <taxon>Deinococcota</taxon>
        <taxon>Deinococci</taxon>
        <taxon>Deinococcales</taxon>
        <taxon>Deinococcaceae</taxon>
        <taxon>Deinococcus</taxon>
    </lineage>
</organism>
<evidence type="ECO:0000313" key="1">
    <source>
        <dbReference type="EMBL" id="MXV20162.1"/>
    </source>
</evidence>
<dbReference type="RefSeq" id="WP_160979433.1">
    <property type="nucleotide sequence ID" value="NZ_WVHK01000037.1"/>
</dbReference>
<sequence>MGRRGAGYGSPDPAAARNRRYVMGNELYFHEADPEARAGVVLDNTDLTDPRVVVAH</sequence>
<gene>
    <name evidence="1" type="ORF">GLX28_10980</name>
</gene>
<reference evidence="1 2" key="1">
    <citation type="submission" date="2019-11" db="EMBL/GenBank/DDBJ databases">
        <title>Genome sequence of Deinococcus xianganensis Y35, AI-2 producing algicidal bacterium, isolated from lake water.</title>
        <authorList>
            <person name="Li Y."/>
        </authorList>
    </citation>
    <scope>NUCLEOTIDE SEQUENCE [LARGE SCALE GENOMIC DNA]</scope>
    <source>
        <strain evidence="1 2">Y35</strain>
    </source>
</reference>
<protein>
    <submittedName>
        <fullName evidence="1">Uncharacterized protein</fullName>
    </submittedName>
</protein>